<feature type="region of interest" description="Disordered" evidence="2">
    <location>
        <begin position="1"/>
        <end position="27"/>
    </location>
</feature>
<dbReference type="Gene3D" id="3.40.190.10">
    <property type="entry name" value="Periplasmic binding protein-like II"/>
    <property type="match status" value="1"/>
</dbReference>
<gene>
    <name evidence="3" type="ORF">SAMN05216550_10485</name>
</gene>
<proteinExistence type="predicted"/>
<protein>
    <submittedName>
        <fullName evidence="3">Spermidine/putrescine transport system substrate-binding protein</fullName>
    </submittedName>
</protein>
<dbReference type="PANTHER" id="PTHR30222">
    <property type="entry name" value="SPERMIDINE/PUTRESCINE-BINDING PERIPLASMIC PROTEIN"/>
    <property type="match status" value="1"/>
</dbReference>
<organism evidence="3 4">
    <name type="scientific">Paraburkholderia tropica</name>
    <dbReference type="NCBI Taxonomy" id="92647"/>
    <lineage>
        <taxon>Bacteria</taxon>
        <taxon>Pseudomonadati</taxon>
        <taxon>Pseudomonadota</taxon>
        <taxon>Betaproteobacteria</taxon>
        <taxon>Burkholderiales</taxon>
        <taxon>Burkholderiaceae</taxon>
        <taxon>Paraburkholderia</taxon>
    </lineage>
</organism>
<dbReference type="AlphaFoldDB" id="A0AAQ1JT21"/>
<dbReference type="SUPFAM" id="SSF53850">
    <property type="entry name" value="Periplasmic binding protein-like II"/>
    <property type="match status" value="1"/>
</dbReference>
<dbReference type="InterPro" id="IPR006059">
    <property type="entry name" value="SBP"/>
</dbReference>
<sequence length="431" mass="47777">MNPVTSRTARSGAHPANANAAAPRAPAVHPSKVELRVLGTSVTLREHIRKRAEQDLGIKLRFIVEDGLDVQRHGVMHPERYEIYDQWIHSIDCLWPAHALQPIDTTRIARWNEVNGLARTGRIDVPPGSSAAAAGTTATICNAGSVPADRLFVQPDNSLSREPSERISMLPLTHNADSFVYLEDALPPSLRNGEESWAWLLAPELAGRVALQADAAIGAIDAALAVEASGLMRFENIGNLSIEEIDALIGVLVDYKRRGHFAGFWSTFAEAADLMIANKVAIQSIWSPATIELERAGLHFRLACPKEGYRAWFGGMSISRTAHGRVLDAAYEYLNWWLDGWAGATMARQGYYMSNPARARAQLDDAEWAYWYDGAPAAAELPGPTTRHLVRMGQRRDGGDYLSRMGRIAVWNSVMDEHNYLVRRWTEFMRS</sequence>
<dbReference type="PANTHER" id="PTHR30222:SF17">
    <property type="entry name" value="SPERMIDINE_PUTRESCINE-BINDING PERIPLASMIC PROTEIN"/>
    <property type="match status" value="1"/>
</dbReference>
<dbReference type="Proteomes" id="UP000183529">
    <property type="component" value="Unassembled WGS sequence"/>
</dbReference>
<dbReference type="Pfam" id="PF13416">
    <property type="entry name" value="SBP_bac_8"/>
    <property type="match status" value="1"/>
</dbReference>
<dbReference type="EMBL" id="FNZM01000004">
    <property type="protein sequence ID" value="SEJ34435.1"/>
    <property type="molecule type" value="Genomic_DNA"/>
</dbReference>
<evidence type="ECO:0000256" key="1">
    <source>
        <dbReference type="ARBA" id="ARBA00022729"/>
    </source>
</evidence>
<evidence type="ECO:0000313" key="4">
    <source>
        <dbReference type="Proteomes" id="UP000183529"/>
    </source>
</evidence>
<evidence type="ECO:0000256" key="2">
    <source>
        <dbReference type="SAM" id="MobiDB-lite"/>
    </source>
</evidence>
<name>A0AAQ1JT21_9BURK</name>
<accession>A0AAQ1JT21</accession>
<comment type="caution">
    <text evidence="3">The sequence shown here is derived from an EMBL/GenBank/DDBJ whole genome shotgun (WGS) entry which is preliminary data.</text>
</comment>
<keyword evidence="1" id="KW-0732">Signal</keyword>
<reference evidence="3 4" key="1">
    <citation type="submission" date="2016-10" db="EMBL/GenBank/DDBJ databases">
        <authorList>
            <person name="Varghese N."/>
            <person name="Submissions S."/>
        </authorList>
    </citation>
    <scope>NUCLEOTIDE SEQUENCE [LARGE SCALE GENOMIC DNA]</scope>
    <source>
        <strain evidence="3 4">LMG 22274</strain>
    </source>
</reference>
<feature type="compositionally biased region" description="Low complexity" evidence="2">
    <location>
        <begin position="9"/>
        <end position="27"/>
    </location>
</feature>
<evidence type="ECO:0000313" key="3">
    <source>
        <dbReference type="EMBL" id="SEJ34435.1"/>
    </source>
</evidence>